<protein>
    <submittedName>
        <fullName evidence="2">Uncharacterized protein</fullName>
    </submittedName>
</protein>
<gene>
    <name evidence="2" type="ORF">GMOD_00003467</name>
</gene>
<organism evidence="2 3">
    <name type="scientific">Pyrenophora seminiperda CCB06</name>
    <dbReference type="NCBI Taxonomy" id="1302712"/>
    <lineage>
        <taxon>Eukaryota</taxon>
        <taxon>Fungi</taxon>
        <taxon>Dikarya</taxon>
        <taxon>Ascomycota</taxon>
        <taxon>Pezizomycotina</taxon>
        <taxon>Dothideomycetes</taxon>
        <taxon>Pleosporomycetidae</taxon>
        <taxon>Pleosporales</taxon>
        <taxon>Pleosporineae</taxon>
        <taxon>Pleosporaceae</taxon>
        <taxon>Pyrenophora</taxon>
    </lineage>
</organism>
<proteinExistence type="predicted"/>
<feature type="compositionally biased region" description="Polar residues" evidence="1">
    <location>
        <begin position="1"/>
        <end position="10"/>
    </location>
</feature>
<feature type="compositionally biased region" description="Basic and acidic residues" evidence="1">
    <location>
        <begin position="351"/>
        <end position="360"/>
    </location>
</feature>
<evidence type="ECO:0000313" key="3">
    <source>
        <dbReference type="Proteomes" id="UP000265663"/>
    </source>
</evidence>
<keyword evidence="3" id="KW-1185">Reference proteome</keyword>
<accession>A0A3M7MIW5</accession>
<sequence length="416" mass="46952">METRPKSSNPAGPRDTADEPLAEPVESNSYTQVHVAALQQSCDRVDSLNPPSPVDFDQQAAPETWPLGPKEFVTQGHEYQLPPDLPTCSHLITRILLDILIFSYSIEDYNVQQGLQECTPPLLIKGFHAERASLLSTRELHTVSKYAEAISKVCENVARNSQSLLSDYDRAFIVSFIMQPARQLGINPTYLLEQLLSFRIHMCRPENRKKTLLYTKNTSIWARGLGLLPSKWSIGKNHKLLACRLVSDDIAVTQLGERICERLRLVLGQAIKKFSDKNCKYGMGNVKREVYADPVCTALVQELNSWEVAYRKKIKAAREKMPKVIAPPESELAHRNNPVVERAKSHRDLYSIHEHEEVPRRPRSSLGFRSSSAPTPDFAQRFKSATLGLDPLTRVSGWRIPANSEPEAIEPSKNFF</sequence>
<evidence type="ECO:0000256" key="1">
    <source>
        <dbReference type="SAM" id="MobiDB-lite"/>
    </source>
</evidence>
<dbReference type="Proteomes" id="UP000265663">
    <property type="component" value="Unassembled WGS sequence"/>
</dbReference>
<evidence type="ECO:0000313" key="2">
    <source>
        <dbReference type="EMBL" id="RMZ74430.1"/>
    </source>
</evidence>
<feature type="region of interest" description="Disordered" evidence="1">
    <location>
        <begin position="1"/>
        <end position="28"/>
    </location>
</feature>
<name>A0A3M7MIW5_9PLEO</name>
<reference evidence="2 3" key="1">
    <citation type="journal article" date="2014" name="PLoS ONE">
        <title>De novo Genome Assembly of the Fungal Plant Pathogen Pyrenophora semeniperda.</title>
        <authorList>
            <person name="Soliai M.M."/>
            <person name="Meyer S.E."/>
            <person name="Udall J.A."/>
            <person name="Elzinga D.E."/>
            <person name="Hermansen R.A."/>
            <person name="Bodily P.M."/>
            <person name="Hart A.A."/>
            <person name="Coleman C.E."/>
        </authorList>
    </citation>
    <scope>NUCLEOTIDE SEQUENCE [LARGE SCALE GENOMIC DNA]</scope>
    <source>
        <strain evidence="2 3">CCB06</strain>
        <tissue evidence="2">Mycelium</tissue>
    </source>
</reference>
<dbReference type="OrthoDB" id="3789307at2759"/>
<dbReference type="AlphaFoldDB" id="A0A3M7MIW5"/>
<feature type="region of interest" description="Disordered" evidence="1">
    <location>
        <begin position="351"/>
        <end position="375"/>
    </location>
</feature>
<dbReference type="EMBL" id="KE747844">
    <property type="protein sequence ID" value="RMZ74430.1"/>
    <property type="molecule type" value="Genomic_DNA"/>
</dbReference>